<gene>
    <name evidence="1" type="ORF">SAMN05421855_1191</name>
</gene>
<sequence length="354" mass="40390">MALQDILGIGKVLPIDKLIDIMSTSVGRLSKSYFDKKDSDTKAYEIKKLAEARAEEMKIMSKAIKENYLLTGGIGYSDEKISIESPKELPVKSESNEIIEIPSQNLNERTQNRLDFQQNRKQLNLESVTAYAADELKNEPPIADEPLNEDWTTRFFNIAEDISNEEMQVLWGRILAGEIKSPKSYSLRTLELLKNLSKDEAECFMKFCQAKVNSGNTYFIHNNDNGKLIETEFGITFNDRLLMTELGLISSENNLEFSYRPTLQSKVTIVMNYGKKGIVLYRGENVPKQAISVLLFTKTGIELSRLIEQKSNQNYIETICSSFNHDNVKIEFGDLLKHDNGQLMLLNKQEFVKK</sequence>
<evidence type="ECO:0000313" key="2">
    <source>
        <dbReference type="Proteomes" id="UP000199321"/>
    </source>
</evidence>
<dbReference type="InterPro" id="IPR021254">
    <property type="entry name" value="DUF2806"/>
</dbReference>
<proteinExistence type="predicted"/>
<dbReference type="STRING" id="227084.SAMN05421855_1191"/>
<evidence type="ECO:0000313" key="1">
    <source>
        <dbReference type="EMBL" id="SDF25948.1"/>
    </source>
</evidence>
<dbReference type="Proteomes" id="UP000199321">
    <property type="component" value="Unassembled WGS sequence"/>
</dbReference>
<dbReference type="OrthoDB" id="886161at2"/>
<protein>
    <submittedName>
        <fullName evidence="1">TIGR03899 family protein</fullName>
    </submittedName>
</protein>
<dbReference type="Pfam" id="PF10987">
    <property type="entry name" value="DUF2806"/>
    <property type="match status" value="1"/>
</dbReference>
<dbReference type="EMBL" id="FNBA01000019">
    <property type="protein sequence ID" value="SDF25948.1"/>
    <property type="molecule type" value="Genomic_DNA"/>
</dbReference>
<organism evidence="1 2">
    <name type="scientific">Ulvibacter litoralis</name>
    <dbReference type="NCBI Taxonomy" id="227084"/>
    <lineage>
        <taxon>Bacteria</taxon>
        <taxon>Pseudomonadati</taxon>
        <taxon>Bacteroidota</taxon>
        <taxon>Flavobacteriia</taxon>
        <taxon>Flavobacteriales</taxon>
        <taxon>Flavobacteriaceae</taxon>
        <taxon>Ulvibacter</taxon>
    </lineage>
</organism>
<accession>A0A1G7JLW7</accession>
<dbReference type="AlphaFoldDB" id="A0A1G7JLW7"/>
<dbReference type="RefSeq" id="WP_093145492.1">
    <property type="nucleotide sequence ID" value="NZ_BMWO01000022.1"/>
</dbReference>
<name>A0A1G7JLW7_9FLAO</name>
<reference evidence="1 2" key="1">
    <citation type="submission" date="2016-10" db="EMBL/GenBank/DDBJ databases">
        <authorList>
            <person name="de Groot N.N."/>
        </authorList>
    </citation>
    <scope>NUCLEOTIDE SEQUENCE [LARGE SCALE GENOMIC DNA]</scope>
    <source>
        <strain evidence="1 2">DSM 16195</strain>
    </source>
</reference>
<keyword evidence="2" id="KW-1185">Reference proteome</keyword>